<proteinExistence type="inferred from homology"/>
<dbReference type="UniPathway" id="UPA00077">
    <property type="reaction ID" value="UER00154"/>
</dbReference>
<dbReference type="PANTHER" id="PTHR42844:SF1">
    <property type="entry name" value="DIHYDRONEOPTERIN ALDOLASE 1-RELATED"/>
    <property type="match status" value="1"/>
</dbReference>
<dbReference type="InterPro" id="IPR006157">
    <property type="entry name" value="FolB_dom"/>
</dbReference>
<dbReference type="GO" id="GO:0004150">
    <property type="term" value="F:dihydroneopterin aldolase activity"/>
    <property type="evidence" value="ECO:0007669"/>
    <property type="project" value="UniProtKB-UniRule"/>
</dbReference>
<dbReference type="FunFam" id="3.30.1130.10:FF:000002">
    <property type="entry name" value="7,8-dihydroneopterin aldolase"/>
    <property type="match status" value="1"/>
</dbReference>
<dbReference type="PANTHER" id="PTHR42844">
    <property type="entry name" value="DIHYDRONEOPTERIN ALDOLASE 1-RELATED"/>
    <property type="match status" value="1"/>
</dbReference>
<evidence type="ECO:0000256" key="4">
    <source>
        <dbReference type="ARBA" id="ARBA00005708"/>
    </source>
</evidence>
<dbReference type="OrthoDB" id="9810587at2"/>
<evidence type="ECO:0000313" key="12">
    <source>
        <dbReference type="EMBL" id="SES64568.1"/>
    </source>
</evidence>
<evidence type="ECO:0000256" key="2">
    <source>
        <dbReference type="ARBA" id="ARBA00001353"/>
    </source>
</evidence>
<dbReference type="InterPro" id="IPR006156">
    <property type="entry name" value="Dihydroneopterin_aldolase"/>
</dbReference>
<evidence type="ECO:0000256" key="1">
    <source>
        <dbReference type="ARBA" id="ARBA00000693"/>
    </source>
</evidence>
<protein>
    <recommendedName>
        <fullName evidence="10">7,8-dihydroneopterin aldolase</fullName>
        <ecNumber evidence="10">4.1.2.25</ecNumber>
    </recommendedName>
</protein>
<keyword evidence="6 10" id="KW-0289">Folate biosynthesis</keyword>
<organism evidence="12 13">
    <name type="scientific">Thorsellia anophelis DSM 18579</name>
    <dbReference type="NCBI Taxonomy" id="1123402"/>
    <lineage>
        <taxon>Bacteria</taxon>
        <taxon>Pseudomonadati</taxon>
        <taxon>Pseudomonadota</taxon>
        <taxon>Gammaproteobacteria</taxon>
        <taxon>Enterobacterales</taxon>
        <taxon>Thorselliaceae</taxon>
        <taxon>Thorsellia</taxon>
    </lineage>
</organism>
<dbReference type="Proteomes" id="UP000242642">
    <property type="component" value="Unassembled WGS sequence"/>
</dbReference>
<comment type="catalytic activity">
    <reaction evidence="2 10">
        <text>7,8-dihydroneopterin = 6-hydroxymethyl-7,8-dihydropterin + glycolaldehyde</text>
        <dbReference type="Rhea" id="RHEA:10540"/>
        <dbReference type="ChEBI" id="CHEBI:17001"/>
        <dbReference type="ChEBI" id="CHEBI:17071"/>
        <dbReference type="ChEBI" id="CHEBI:44841"/>
        <dbReference type="EC" id="4.1.2.25"/>
    </reaction>
</comment>
<gene>
    <name evidence="12" type="ORF">SAMN02583745_00091</name>
</gene>
<comment type="subunit">
    <text evidence="5">Homooctamer.</text>
</comment>
<evidence type="ECO:0000256" key="3">
    <source>
        <dbReference type="ARBA" id="ARBA00005013"/>
    </source>
</evidence>
<evidence type="ECO:0000256" key="9">
    <source>
        <dbReference type="ARBA" id="ARBA00059496"/>
    </source>
</evidence>
<evidence type="ECO:0000259" key="11">
    <source>
        <dbReference type="SMART" id="SM00905"/>
    </source>
</evidence>
<dbReference type="AlphaFoldDB" id="A0A1H9Y6Q4"/>
<keyword evidence="13" id="KW-1185">Reference proteome</keyword>
<dbReference type="CDD" id="cd00534">
    <property type="entry name" value="DHNA_DHNTPE"/>
    <property type="match status" value="1"/>
</dbReference>
<comment type="similarity">
    <text evidence="4 10">Belongs to the DHNA family.</text>
</comment>
<comment type="catalytic activity">
    <reaction evidence="1">
        <text>7,8-dihydroneopterin = 7,8-dihydromonapterin</text>
        <dbReference type="Rhea" id="RHEA:45328"/>
        <dbReference type="ChEBI" id="CHEBI:17001"/>
        <dbReference type="ChEBI" id="CHEBI:71175"/>
        <dbReference type="EC" id="5.1.99.8"/>
    </reaction>
</comment>
<comment type="pathway">
    <text evidence="3 10">Cofactor biosynthesis; tetrahydrofolate biosynthesis; 2-amino-4-hydroxy-6-hydroxymethyl-7,8-dihydropteridine diphosphate from 7,8-dihydroneopterin triphosphate: step 3/4.</text>
</comment>
<dbReference type="SUPFAM" id="SSF55620">
    <property type="entry name" value="Tetrahydrobiopterin biosynthesis enzymes-like"/>
    <property type="match status" value="1"/>
</dbReference>
<reference evidence="13" key="1">
    <citation type="submission" date="2016-10" db="EMBL/GenBank/DDBJ databases">
        <authorList>
            <person name="Varghese N."/>
            <person name="Submissions S."/>
        </authorList>
    </citation>
    <scope>NUCLEOTIDE SEQUENCE [LARGE SCALE GENOMIC DNA]</scope>
    <source>
        <strain evidence="13">DSM 18579</strain>
    </source>
</reference>
<dbReference type="InterPro" id="IPR043133">
    <property type="entry name" value="GTP-CH-I_C/QueF"/>
</dbReference>
<name>A0A1H9Y6Q4_9GAMM</name>
<dbReference type="GO" id="GO:0046656">
    <property type="term" value="P:folic acid biosynthetic process"/>
    <property type="evidence" value="ECO:0007669"/>
    <property type="project" value="UniProtKB-UniRule"/>
</dbReference>
<dbReference type="EMBL" id="FOHV01000001">
    <property type="protein sequence ID" value="SES64568.1"/>
    <property type="molecule type" value="Genomic_DNA"/>
</dbReference>
<dbReference type="STRING" id="1123402.SAMN02583745_00091"/>
<accession>A0A1H9Y6Q4</accession>
<sequence length="133" mass="14871">MNKGLNRLNELVLHDKVWIESLTVLASIGVYDWEQTIKQRLELDIVMYWDNRQAALSDDVSDCLNYAAISEAVTHYISAGKFALIERVAEEIAQLLLVNYHLPAVEVTVRKPTAVASANQVGVTILRLNDSCS</sequence>
<dbReference type="GO" id="GO:0005737">
    <property type="term" value="C:cytoplasm"/>
    <property type="evidence" value="ECO:0007669"/>
    <property type="project" value="TreeGrafter"/>
</dbReference>
<evidence type="ECO:0000256" key="8">
    <source>
        <dbReference type="ARBA" id="ARBA00023239"/>
    </source>
</evidence>
<dbReference type="GO" id="GO:0046654">
    <property type="term" value="P:tetrahydrofolate biosynthetic process"/>
    <property type="evidence" value="ECO:0007669"/>
    <property type="project" value="UniProtKB-UniRule"/>
</dbReference>
<dbReference type="Gene3D" id="3.30.1130.10">
    <property type="match status" value="1"/>
</dbReference>
<dbReference type="SMART" id="SM00905">
    <property type="entry name" value="FolB"/>
    <property type="match status" value="1"/>
</dbReference>
<keyword evidence="8 10" id="KW-0456">Lyase</keyword>
<evidence type="ECO:0000313" key="13">
    <source>
        <dbReference type="Proteomes" id="UP000242642"/>
    </source>
</evidence>
<dbReference type="GO" id="GO:0016853">
    <property type="term" value="F:isomerase activity"/>
    <property type="evidence" value="ECO:0007669"/>
    <property type="project" value="UniProtKB-KW"/>
</dbReference>
<evidence type="ECO:0000256" key="10">
    <source>
        <dbReference type="RuleBase" id="RU362079"/>
    </source>
</evidence>
<evidence type="ECO:0000256" key="6">
    <source>
        <dbReference type="ARBA" id="ARBA00022909"/>
    </source>
</evidence>
<dbReference type="EC" id="4.1.2.25" evidence="10"/>
<keyword evidence="7" id="KW-0413">Isomerase</keyword>
<evidence type="ECO:0000256" key="7">
    <source>
        <dbReference type="ARBA" id="ARBA00023235"/>
    </source>
</evidence>
<dbReference type="RefSeq" id="WP_093316563.1">
    <property type="nucleotide sequence ID" value="NZ_FOHV01000001.1"/>
</dbReference>
<dbReference type="Pfam" id="PF02152">
    <property type="entry name" value="FolB"/>
    <property type="match status" value="1"/>
</dbReference>
<dbReference type="NCBIfam" id="TIGR00525">
    <property type="entry name" value="folB"/>
    <property type="match status" value="1"/>
</dbReference>
<comment type="function">
    <text evidence="9">Catalyzes the conversion of 7,8-dihydroneopterin to 6-hydroxymethyl-7,8-dihydropterin. Can use L-threo-dihydroneopterin and D-erythro-dihydroneopterin as substrates for the formation of 6-hydroxymethyldihydropterin, but it can also catalyze the epimerization of carbon 2' of dihydroneopterin to dihydromonapterin at appreciable velocity.</text>
</comment>
<evidence type="ECO:0000256" key="5">
    <source>
        <dbReference type="ARBA" id="ARBA00011823"/>
    </source>
</evidence>
<feature type="domain" description="Dihydroneopterin aldolase/epimerase" evidence="11">
    <location>
        <begin position="17"/>
        <end position="127"/>
    </location>
</feature>
<dbReference type="NCBIfam" id="TIGR00526">
    <property type="entry name" value="folB_dom"/>
    <property type="match status" value="1"/>
</dbReference>